<feature type="transmembrane region" description="Helical" evidence="1">
    <location>
        <begin position="76"/>
        <end position="97"/>
    </location>
</feature>
<dbReference type="Proteomes" id="UP000190150">
    <property type="component" value="Unassembled WGS sequence"/>
</dbReference>
<dbReference type="OrthoDB" id="1099963at2"/>
<dbReference type="InterPro" id="IPR006860">
    <property type="entry name" value="FecR"/>
</dbReference>
<gene>
    <name evidence="4" type="ORF">SAMN05660841_03288</name>
</gene>
<name>A0A1T5FIB6_9SPHI</name>
<dbReference type="Pfam" id="PF16344">
    <property type="entry name" value="FecR_C"/>
    <property type="match status" value="1"/>
</dbReference>
<feature type="domain" description="FecR protein" evidence="2">
    <location>
        <begin position="174"/>
        <end position="269"/>
    </location>
</feature>
<accession>A0A1T5FIB6</accession>
<protein>
    <submittedName>
        <fullName evidence="4">FecR family protein</fullName>
    </submittedName>
</protein>
<evidence type="ECO:0000256" key="1">
    <source>
        <dbReference type="SAM" id="Phobius"/>
    </source>
</evidence>
<evidence type="ECO:0000259" key="3">
    <source>
        <dbReference type="Pfam" id="PF16344"/>
    </source>
</evidence>
<evidence type="ECO:0000313" key="4">
    <source>
        <dbReference type="EMBL" id="SKB95923.1"/>
    </source>
</evidence>
<evidence type="ECO:0000313" key="5">
    <source>
        <dbReference type="Proteomes" id="UP000190150"/>
    </source>
</evidence>
<dbReference type="InterPro" id="IPR032508">
    <property type="entry name" value="FecR_C"/>
</dbReference>
<keyword evidence="1" id="KW-1133">Transmembrane helix</keyword>
<dbReference type="EMBL" id="FUZF01000016">
    <property type="protein sequence ID" value="SKB95923.1"/>
    <property type="molecule type" value="Genomic_DNA"/>
</dbReference>
<keyword evidence="1" id="KW-0812">Transmembrane</keyword>
<sequence>MQEEEFIDIANKVADGSATDQQKQLYLCHLASFAKENPEWEKLNTDFRQQIEDMVRDKIRTHVLPETIRKSTLIKLWQRIAGVAAAIALIVLSVYFFNNGNNAINNDPQIVNQDVAPGSFGATLTLANGKTIKLSDASNGKLAQEAGIAIAKSADGQLEYEIKGSADDPNKINTLSTGKGETYKVRLPDGSLVYLNAASSLTYPVSLIEHGKRKVKLRGEGYFEISKDKEHPFVVQTDNQEVEVLGTHFNINAYGDEPAVRTTLLEGRIRVNKSTILFPGEQATLINGNLKVSKANLDETVAWKEGSFQFNEEKMASIVRKLERWYDVEIELSDKLANKEFSGNISRSRSISRVLRMMEKTNGIQFKIEGRRITAIEK</sequence>
<dbReference type="InterPro" id="IPR012373">
    <property type="entry name" value="Ferrdict_sens_TM"/>
</dbReference>
<dbReference type="STRING" id="1513896.SAMN05660841_03288"/>
<dbReference type="Pfam" id="PF04773">
    <property type="entry name" value="FecR"/>
    <property type="match status" value="1"/>
</dbReference>
<keyword evidence="1" id="KW-0472">Membrane</keyword>
<dbReference type="AlphaFoldDB" id="A0A1T5FIB6"/>
<proteinExistence type="predicted"/>
<dbReference type="RefSeq" id="WP_079644684.1">
    <property type="nucleotide sequence ID" value="NZ_FUZF01000016.1"/>
</dbReference>
<dbReference type="Gene3D" id="3.55.50.30">
    <property type="match status" value="1"/>
</dbReference>
<dbReference type="GO" id="GO:0016989">
    <property type="term" value="F:sigma factor antagonist activity"/>
    <property type="evidence" value="ECO:0007669"/>
    <property type="project" value="TreeGrafter"/>
</dbReference>
<dbReference type="PIRSF" id="PIRSF018266">
    <property type="entry name" value="FecR"/>
    <property type="match status" value="1"/>
</dbReference>
<dbReference type="PANTHER" id="PTHR30273">
    <property type="entry name" value="PERIPLASMIC SIGNAL SENSOR AND SIGMA FACTOR ACTIVATOR FECR-RELATED"/>
    <property type="match status" value="1"/>
</dbReference>
<feature type="domain" description="Protein FecR C-terminal" evidence="3">
    <location>
        <begin position="308"/>
        <end position="374"/>
    </location>
</feature>
<dbReference type="Gene3D" id="2.60.120.1440">
    <property type="match status" value="1"/>
</dbReference>
<reference evidence="5" key="1">
    <citation type="submission" date="2017-02" db="EMBL/GenBank/DDBJ databases">
        <authorList>
            <person name="Varghese N."/>
            <person name="Submissions S."/>
        </authorList>
    </citation>
    <scope>NUCLEOTIDE SEQUENCE [LARGE SCALE GENOMIC DNA]</scope>
    <source>
        <strain evidence="5">DSM 24091</strain>
    </source>
</reference>
<evidence type="ECO:0000259" key="2">
    <source>
        <dbReference type="Pfam" id="PF04773"/>
    </source>
</evidence>
<organism evidence="4 5">
    <name type="scientific">Sphingobacterium nematocida</name>
    <dbReference type="NCBI Taxonomy" id="1513896"/>
    <lineage>
        <taxon>Bacteria</taxon>
        <taxon>Pseudomonadati</taxon>
        <taxon>Bacteroidota</taxon>
        <taxon>Sphingobacteriia</taxon>
        <taxon>Sphingobacteriales</taxon>
        <taxon>Sphingobacteriaceae</taxon>
        <taxon>Sphingobacterium</taxon>
    </lineage>
</organism>
<keyword evidence="5" id="KW-1185">Reference proteome</keyword>
<dbReference type="PANTHER" id="PTHR30273:SF2">
    <property type="entry name" value="PROTEIN FECR"/>
    <property type="match status" value="1"/>
</dbReference>